<dbReference type="PROSITE" id="PS51762">
    <property type="entry name" value="GH16_2"/>
    <property type="match status" value="1"/>
</dbReference>
<keyword evidence="1 7" id="KW-0808">Transferase</keyword>
<dbReference type="InterPro" id="IPR016455">
    <property type="entry name" value="XTH"/>
</dbReference>
<evidence type="ECO:0000256" key="2">
    <source>
        <dbReference type="ARBA" id="ARBA00022801"/>
    </source>
</evidence>
<evidence type="ECO:0000256" key="3">
    <source>
        <dbReference type="ARBA" id="ARBA00023157"/>
    </source>
</evidence>
<reference evidence="9 11" key="2">
    <citation type="journal article" date="2018" name="Plant J.">
        <title>The Physcomitrella patens chromosome-scale assembly reveals moss genome structure and evolution.</title>
        <authorList>
            <person name="Lang D."/>
            <person name="Ullrich K.K."/>
            <person name="Murat F."/>
            <person name="Fuchs J."/>
            <person name="Jenkins J."/>
            <person name="Haas F.B."/>
            <person name="Piednoel M."/>
            <person name="Gundlach H."/>
            <person name="Van Bel M."/>
            <person name="Meyberg R."/>
            <person name="Vives C."/>
            <person name="Morata J."/>
            <person name="Symeonidi A."/>
            <person name="Hiss M."/>
            <person name="Muchero W."/>
            <person name="Kamisugi Y."/>
            <person name="Saleh O."/>
            <person name="Blanc G."/>
            <person name="Decker E.L."/>
            <person name="van Gessel N."/>
            <person name="Grimwood J."/>
            <person name="Hayes R.D."/>
            <person name="Graham S.W."/>
            <person name="Gunter L.E."/>
            <person name="McDaniel S.F."/>
            <person name="Hoernstein S.N.W."/>
            <person name="Larsson A."/>
            <person name="Li F.W."/>
            <person name="Perroud P.F."/>
            <person name="Phillips J."/>
            <person name="Ranjan P."/>
            <person name="Rokshar D.S."/>
            <person name="Rothfels C.J."/>
            <person name="Schneider L."/>
            <person name="Shu S."/>
            <person name="Stevenson D.W."/>
            <person name="Thummler F."/>
            <person name="Tillich M."/>
            <person name="Villarreal Aguilar J.C."/>
            <person name="Widiez T."/>
            <person name="Wong G.K."/>
            <person name="Wymore A."/>
            <person name="Zhang Y."/>
            <person name="Zimmer A.D."/>
            <person name="Quatrano R.S."/>
            <person name="Mayer K.F.X."/>
            <person name="Goodstein D."/>
            <person name="Casacuberta J.M."/>
            <person name="Vandepoele K."/>
            <person name="Reski R."/>
            <person name="Cuming A.C."/>
            <person name="Tuskan G.A."/>
            <person name="Maumus F."/>
            <person name="Salse J."/>
            <person name="Schmutz J."/>
            <person name="Rensing S.A."/>
        </authorList>
    </citation>
    <scope>NUCLEOTIDE SEQUENCE [LARGE SCALE GENOMIC DNA]</scope>
    <source>
        <strain evidence="10 11">cv. Gransden 2004</strain>
    </source>
</reference>
<reference evidence="9 11" key="1">
    <citation type="journal article" date="2008" name="Science">
        <title>The Physcomitrella genome reveals evolutionary insights into the conquest of land by plants.</title>
        <authorList>
            <person name="Rensing S."/>
            <person name="Lang D."/>
            <person name="Zimmer A."/>
            <person name="Terry A."/>
            <person name="Salamov A."/>
            <person name="Shapiro H."/>
            <person name="Nishiyama T."/>
            <person name="Perroud P.-F."/>
            <person name="Lindquist E."/>
            <person name="Kamisugi Y."/>
            <person name="Tanahashi T."/>
            <person name="Sakakibara K."/>
            <person name="Fujita T."/>
            <person name="Oishi K."/>
            <person name="Shin-I T."/>
            <person name="Kuroki Y."/>
            <person name="Toyoda A."/>
            <person name="Suzuki Y."/>
            <person name="Hashimoto A."/>
            <person name="Yamaguchi K."/>
            <person name="Sugano A."/>
            <person name="Kohara Y."/>
            <person name="Fujiyama A."/>
            <person name="Anterola A."/>
            <person name="Aoki S."/>
            <person name="Ashton N."/>
            <person name="Barbazuk W.B."/>
            <person name="Barker E."/>
            <person name="Bennetzen J."/>
            <person name="Bezanilla M."/>
            <person name="Blankenship R."/>
            <person name="Cho S.H."/>
            <person name="Dutcher S."/>
            <person name="Estelle M."/>
            <person name="Fawcett J.A."/>
            <person name="Gundlach H."/>
            <person name="Hanada K."/>
            <person name="Heyl A."/>
            <person name="Hicks K.A."/>
            <person name="Hugh J."/>
            <person name="Lohr M."/>
            <person name="Mayer K."/>
            <person name="Melkozernov A."/>
            <person name="Murata T."/>
            <person name="Nelson D."/>
            <person name="Pils B."/>
            <person name="Prigge M."/>
            <person name="Reiss B."/>
            <person name="Renner T."/>
            <person name="Rombauts S."/>
            <person name="Rushton P."/>
            <person name="Sanderfoot A."/>
            <person name="Schween G."/>
            <person name="Shiu S.-H."/>
            <person name="Stueber K."/>
            <person name="Theodoulou F.L."/>
            <person name="Tu H."/>
            <person name="Van de Peer Y."/>
            <person name="Verrier P.J."/>
            <person name="Waters E."/>
            <person name="Wood A."/>
            <person name="Yang L."/>
            <person name="Cove D."/>
            <person name="Cuming A."/>
            <person name="Hasebe M."/>
            <person name="Lucas S."/>
            <person name="Mishler D.B."/>
            <person name="Reski R."/>
            <person name="Grigoriev I."/>
            <person name="Quatrano R.S."/>
            <person name="Boore J.L."/>
        </authorList>
    </citation>
    <scope>NUCLEOTIDE SEQUENCE [LARGE SCALE GENOMIC DNA]</scope>
    <source>
        <strain evidence="10 11">cv. Gransden 2004</strain>
    </source>
</reference>
<dbReference type="Proteomes" id="UP000006727">
    <property type="component" value="Chromosome 9"/>
</dbReference>
<keyword evidence="7" id="KW-0052">Apoplast</keyword>
<comment type="function">
    <text evidence="7">Catalyzes xyloglucan endohydrolysis (XEH) and/or endotransglycosylation (XET). Cleaves and religates xyloglucan polymers, an essential constituent of the primary cell wall, and thereby participates in cell wall construction of growing tissues.</text>
</comment>
<evidence type="ECO:0000256" key="6">
    <source>
        <dbReference type="PIRSR" id="PIRSR005604-2"/>
    </source>
</evidence>
<keyword evidence="7" id="KW-0134">Cell wall</keyword>
<comment type="subcellular location">
    <subcellularLocation>
        <location evidence="7">Secreted</location>
        <location evidence="7">Cell wall</location>
    </subcellularLocation>
    <subcellularLocation>
        <location evidence="7">Secreted</location>
        <location evidence="7">Extracellular space</location>
        <location evidence="7">Apoplast</location>
    </subcellularLocation>
</comment>
<dbReference type="Gene3D" id="2.60.120.200">
    <property type="match status" value="1"/>
</dbReference>
<feature type="signal peptide" evidence="7">
    <location>
        <begin position="1"/>
        <end position="28"/>
    </location>
</feature>
<keyword evidence="3" id="KW-1015">Disulfide bond</keyword>
<dbReference type="InterPro" id="IPR000757">
    <property type="entry name" value="Beta-glucanase-like"/>
</dbReference>
<keyword evidence="7" id="KW-0732">Signal</keyword>
<reference evidence="10" key="3">
    <citation type="submission" date="2020-12" db="UniProtKB">
        <authorList>
            <consortium name="EnsemblPlants"/>
        </authorList>
    </citation>
    <scope>IDENTIFICATION</scope>
</reference>
<evidence type="ECO:0000256" key="7">
    <source>
        <dbReference type="RuleBase" id="RU361120"/>
    </source>
</evidence>
<dbReference type="Pfam" id="PF00722">
    <property type="entry name" value="Glyco_hydro_16"/>
    <property type="match status" value="1"/>
</dbReference>
<dbReference type="SUPFAM" id="SSF49899">
    <property type="entry name" value="Concanavalin A-like lectins/glucanases"/>
    <property type="match status" value="1"/>
</dbReference>
<proteinExistence type="inferred from homology"/>
<keyword evidence="7" id="KW-0961">Cell wall biogenesis/degradation</keyword>
<feature type="domain" description="GH16" evidence="8">
    <location>
        <begin position="1"/>
        <end position="224"/>
    </location>
</feature>
<dbReference type="EMBL" id="ABEU02000009">
    <property type="protein sequence ID" value="PNR47771.1"/>
    <property type="molecule type" value="Genomic_DNA"/>
</dbReference>
<dbReference type="InterPro" id="IPR044791">
    <property type="entry name" value="Beta-glucanase/XTH"/>
</dbReference>
<keyword evidence="11" id="KW-1185">Reference proteome</keyword>
<sequence>MGPRRAPSRSCIAIALLCLSIFVGGGHAQSRPGRGLAASFNPWTKNVKYTNDGRGVQLVLDPLSASGAASKTSYLFGGFGAWIKLPPRNSAGTVTTFYMLSTGPKYCEFDFEFLGNETGQPFLLHTNIHVNGVGGREQQIYLGFDPSETFHYYNFQWNKDVLVLYVDNTPVRMFKNLEGIVPNFKYPNSQAMGIYMSIWDGSTWATQGGRIPINWSAAPFVATYQNFRLNGCAVHNVLDQNSLRLCQGSKYASPGAYAQTVGMARVRQMRWVRANRVVYNYCDDRKRYPIAPAECAHNTL</sequence>
<keyword evidence="4 7" id="KW-0326">Glycosidase</keyword>
<comment type="similarity">
    <text evidence="7">Belongs to the glycosyl hydrolase 16 family.</text>
</comment>
<evidence type="ECO:0000256" key="5">
    <source>
        <dbReference type="PIRSR" id="PIRSR005604-1"/>
    </source>
</evidence>
<dbReference type="Gramene" id="Pp3c9_3880V3.2">
    <property type="protein sequence ID" value="PAC:32911468.CDS.1"/>
    <property type="gene ID" value="Pp3c9_3880"/>
</dbReference>
<feature type="active site" description="Proton donor" evidence="5">
    <location>
        <position position="112"/>
    </location>
</feature>
<feature type="glycosylation site" description="N-linked (GlcNAc...) asparagine" evidence="6">
    <location>
        <position position="116"/>
    </location>
</feature>
<evidence type="ECO:0000256" key="1">
    <source>
        <dbReference type="ARBA" id="ARBA00022679"/>
    </source>
</evidence>
<dbReference type="CDD" id="cd02176">
    <property type="entry name" value="GH16_XET"/>
    <property type="match status" value="1"/>
</dbReference>
<dbReference type="EnsemblPlants" id="Pp3c9_3880V3.1">
    <property type="protein sequence ID" value="PAC:32911467.CDS.1"/>
    <property type="gene ID" value="Pp3c9_3880"/>
</dbReference>
<dbReference type="PaxDb" id="3218-PP1S213_129V6.1"/>
<dbReference type="InterPro" id="IPR008264">
    <property type="entry name" value="Beta_glucanase"/>
</dbReference>
<dbReference type="InterPro" id="IPR010713">
    <property type="entry name" value="XET_C"/>
</dbReference>
<gene>
    <name evidence="10" type="primary">LOC112286331</name>
    <name evidence="9" type="ORF">PHYPA_012244</name>
</gene>
<dbReference type="OrthoDB" id="4781at2759"/>
<dbReference type="PIRSF" id="PIRSF005604">
    <property type="entry name" value="XET"/>
    <property type="match status" value="1"/>
</dbReference>
<dbReference type="GO" id="GO:0004553">
    <property type="term" value="F:hydrolase activity, hydrolyzing O-glycosyl compounds"/>
    <property type="evidence" value="ECO:0007669"/>
    <property type="project" value="InterPro"/>
</dbReference>
<protein>
    <recommendedName>
        <fullName evidence="7">Xyloglucan endotransglucosylase/hydrolase</fullName>
        <ecNumber evidence="7">2.4.1.207</ecNumber>
    </recommendedName>
</protein>
<dbReference type="GO" id="GO:0071555">
    <property type="term" value="P:cell wall organization"/>
    <property type="evidence" value="ECO:0007669"/>
    <property type="project" value="UniProtKB-KW"/>
</dbReference>
<comment type="PTM">
    <text evidence="7">Contains at least one intrachain disulfide bond essential for its enzymatic activity.</text>
</comment>
<accession>A9TEG8</accession>
<dbReference type="OMA" id="WNGERWA"/>
<dbReference type="GO" id="GO:0010411">
    <property type="term" value="P:xyloglucan metabolic process"/>
    <property type="evidence" value="ECO:0000318"/>
    <property type="project" value="GO_Central"/>
</dbReference>
<dbReference type="GeneID" id="112286331"/>
<dbReference type="InterPro" id="IPR013320">
    <property type="entry name" value="ConA-like_dom_sf"/>
</dbReference>
<dbReference type="GO" id="GO:0009505">
    <property type="term" value="C:plant-type cell wall"/>
    <property type="evidence" value="ECO:0000318"/>
    <property type="project" value="GO_Central"/>
</dbReference>
<organism evidence="9">
    <name type="scientific">Physcomitrium patens</name>
    <name type="common">Spreading-leaved earth moss</name>
    <name type="synonym">Physcomitrella patens</name>
    <dbReference type="NCBI Taxonomy" id="3218"/>
    <lineage>
        <taxon>Eukaryota</taxon>
        <taxon>Viridiplantae</taxon>
        <taxon>Streptophyta</taxon>
        <taxon>Embryophyta</taxon>
        <taxon>Bryophyta</taxon>
        <taxon>Bryophytina</taxon>
        <taxon>Bryopsida</taxon>
        <taxon>Funariidae</taxon>
        <taxon>Funariales</taxon>
        <taxon>Funariaceae</taxon>
        <taxon>Physcomitrium</taxon>
    </lineage>
</organism>
<dbReference type="PRINTS" id="PR00737">
    <property type="entry name" value="GLHYDRLASE16"/>
</dbReference>
<dbReference type="GO" id="GO:0009834">
    <property type="term" value="P:plant-type secondary cell wall biogenesis"/>
    <property type="evidence" value="ECO:0000318"/>
    <property type="project" value="GO_Central"/>
</dbReference>
<evidence type="ECO:0000259" key="8">
    <source>
        <dbReference type="PROSITE" id="PS51762"/>
    </source>
</evidence>
<dbReference type="AlphaFoldDB" id="A9TEG8"/>
<evidence type="ECO:0000313" key="11">
    <source>
        <dbReference type="Proteomes" id="UP000006727"/>
    </source>
</evidence>
<dbReference type="GO" id="GO:0016762">
    <property type="term" value="F:xyloglucan:xyloglucosyl transferase activity"/>
    <property type="evidence" value="ECO:0000318"/>
    <property type="project" value="GO_Central"/>
</dbReference>
<feature type="active site" description="Nucleophile" evidence="5">
    <location>
        <position position="108"/>
    </location>
</feature>
<evidence type="ECO:0000313" key="10">
    <source>
        <dbReference type="EnsemblPlants" id="PAC:32911467.CDS.1"/>
    </source>
</evidence>
<dbReference type="EnsemblPlants" id="Pp3c9_3880V3.2">
    <property type="protein sequence ID" value="PAC:32911468.CDS.1"/>
    <property type="gene ID" value="Pp3c9_3880"/>
</dbReference>
<dbReference type="PANTHER" id="PTHR31062">
    <property type="entry name" value="XYLOGLUCAN ENDOTRANSGLUCOSYLASE/HYDROLASE PROTEIN 8-RELATED"/>
    <property type="match status" value="1"/>
</dbReference>
<dbReference type="Pfam" id="PF06955">
    <property type="entry name" value="XET_C"/>
    <property type="match status" value="1"/>
</dbReference>
<keyword evidence="7" id="KW-0964">Secreted</keyword>
<dbReference type="EC" id="2.4.1.207" evidence="7"/>
<feature type="chain" id="PRO_5014205184" description="Xyloglucan endotransglucosylase/hydrolase" evidence="7">
    <location>
        <begin position="29"/>
        <end position="300"/>
    </location>
</feature>
<dbReference type="HOGENOM" id="CLU_048041_0_0_1"/>
<dbReference type="GO" id="GO:0048046">
    <property type="term" value="C:apoplast"/>
    <property type="evidence" value="ECO:0007669"/>
    <property type="project" value="UniProtKB-SubCell"/>
</dbReference>
<evidence type="ECO:0000313" key="9">
    <source>
        <dbReference type="EMBL" id="PNR47771.1"/>
    </source>
</evidence>
<evidence type="ECO:0000256" key="4">
    <source>
        <dbReference type="ARBA" id="ARBA00023295"/>
    </source>
</evidence>
<dbReference type="Gramene" id="Pp3c9_3880V3.1">
    <property type="protein sequence ID" value="PAC:32911467.CDS.1"/>
    <property type="gene ID" value="Pp3c9_3880"/>
</dbReference>
<keyword evidence="2 7" id="KW-0378">Hydrolase</keyword>
<dbReference type="RefSeq" id="XP_024383876.1">
    <property type="nucleotide sequence ID" value="XM_024528108.2"/>
</dbReference>
<name>A9TEG8_PHYPA</name>